<reference evidence="5 6" key="1">
    <citation type="journal article" date="2015" name="Genome Announc.">
        <title>Expanding the biotechnology potential of lactobacilli through comparative genomics of 213 strains and associated genera.</title>
        <authorList>
            <person name="Sun Z."/>
            <person name="Harris H.M."/>
            <person name="McCann A."/>
            <person name="Guo C."/>
            <person name="Argimon S."/>
            <person name="Zhang W."/>
            <person name="Yang X."/>
            <person name="Jeffery I.B."/>
            <person name="Cooney J.C."/>
            <person name="Kagawa T.F."/>
            <person name="Liu W."/>
            <person name="Song Y."/>
            <person name="Salvetti E."/>
            <person name="Wrobel A."/>
            <person name="Rasinkangas P."/>
            <person name="Parkhill J."/>
            <person name="Rea M.C."/>
            <person name="O'Sullivan O."/>
            <person name="Ritari J."/>
            <person name="Douillard F.P."/>
            <person name="Paul Ross R."/>
            <person name="Yang R."/>
            <person name="Briner A.E."/>
            <person name="Felis G.E."/>
            <person name="de Vos W.M."/>
            <person name="Barrangou R."/>
            <person name="Klaenhammer T.R."/>
            <person name="Caufield P.W."/>
            <person name="Cui Y."/>
            <person name="Zhang H."/>
            <person name="O'Toole P.W."/>
        </authorList>
    </citation>
    <scope>NUCLEOTIDE SEQUENCE [LARGE SCALE GENOMIC DNA]</scope>
    <source>
        <strain evidence="5 6">DSM 18933</strain>
    </source>
</reference>
<feature type="domain" description="HTH marR-type" evidence="4">
    <location>
        <begin position="1"/>
        <end position="133"/>
    </location>
</feature>
<dbReference type="PRINTS" id="PR00598">
    <property type="entry name" value="HTHMARR"/>
</dbReference>
<keyword evidence="2" id="KW-0238">DNA-binding</keyword>
<dbReference type="EMBL" id="AZGD01000102">
    <property type="protein sequence ID" value="KRM17743.1"/>
    <property type="molecule type" value="Genomic_DNA"/>
</dbReference>
<dbReference type="RefSeq" id="WP_025022799.1">
    <property type="nucleotide sequence ID" value="NZ_AZGD01000102.1"/>
</dbReference>
<dbReference type="PANTHER" id="PTHR42756">
    <property type="entry name" value="TRANSCRIPTIONAL REGULATOR, MARR"/>
    <property type="match status" value="1"/>
</dbReference>
<keyword evidence="6" id="KW-1185">Reference proteome</keyword>
<evidence type="ECO:0000313" key="6">
    <source>
        <dbReference type="Proteomes" id="UP000051054"/>
    </source>
</evidence>
<dbReference type="AlphaFoldDB" id="A0A0R1WJ14"/>
<keyword evidence="1" id="KW-0805">Transcription regulation</keyword>
<dbReference type="OrthoDB" id="384891at2"/>
<dbReference type="Pfam" id="PF12802">
    <property type="entry name" value="MarR_2"/>
    <property type="match status" value="1"/>
</dbReference>
<dbReference type="SUPFAM" id="SSF46785">
    <property type="entry name" value="Winged helix' DNA-binding domain"/>
    <property type="match status" value="1"/>
</dbReference>
<sequence length="143" mass="16444">MKELYKYNRAFYDLMSAQESYARQQGMNGKKFQLLLWLYRSPKGIFQQTLAEKTFSTKQVVNAAIKKWKDQGYVEFQADKNDKRAKKVLLTKAGRSYAASIIDTLDQAEKRAFGSLNATEQEQLGILVAKYAQALITELESRE</sequence>
<dbReference type="InterPro" id="IPR000835">
    <property type="entry name" value="HTH_MarR-typ"/>
</dbReference>
<dbReference type="Gene3D" id="1.10.10.10">
    <property type="entry name" value="Winged helix-like DNA-binding domain superfamily/Winged helix DNA-binding domain"/>
    <property type="match status" value="1"/>
</dbReference>
<keyword evidence="3" id="KW-0804">Transcription</keyword>
<dbReference type="InterPro" id="IPR036390">
    <property type="entry name" value="WH_DNA-bd_sf"/>
</dbReference>
<evidence type="ECO:0000256" key="1">
    <source>
        <dbReference type="ARBA" id="ARBA00023015"/>
    </source>
</evidence>
<dbReference type="InterPro" id="IPR036388">
    <property type="entry name" value="WH-like_DNA-bd_sf"/>
</dbReference>
<gene>
    <name evidence="5" type="ORF">FC40_GL001133</name>
</gene>
<name>A0A0R1WJ14_9LACO</name>
<dbReference type="GO" id="GO:0003700">
    <property type="term" value="F:DNA-binding transcription factor activity"/>
    <property type="evidence" value="ECO:0007669"/>
    <property type="project" value="InterPro"/>
</dbReference>
<organism evidence="5 6">
    <name type="scientific">Ligilactobacillus hayakitensis DSM 18933 = JCM 14209</name>
    <dbReference type="NCBI Taxonomy" id="1423755"/>
    <lineage>
        <taxon>Bacteria</taxon>
        <taxon>Bacillati</taxon>
        <taxon>Bacillota</taxon>
        <taxon>Bacilli</taxon>
        <taxon>Lactobacillales</taxon>
        <taxon>Lactobacillaceae</taxon>
        <taxon>Ligilactobacillus</taxon>
    </lineage>
</organism>
<evidence type="ECO:0000256" key="2">
    <source>
        <dbReference type="ARBA" id="ARBA00023125"/>
    </source>
</evidence>
<comment type="caution">
    <text evidence="5">The sequence shown here is derived from an EMBL/GenBank/DDBJ whole genome shotgun (WGS) entry which is preliminary data.</text>
</comment>
<evidence type="ECO:0000259" key="4">
    <source>
        <dbReference type="PROSITE" id="PS50995"/>
    </source>
</evidence>
<proteinExistence type="predicted"/>
<dbReference type="PROSITE" id="PS50995">
    <property type="entry name" value="HTH_MARR_2"/>
    <property type="match status" value="1"/>
</dbReference>
<dbReference type="GO" id="GO:0003677">
    <property type="term" value="F:DNA binding"/>
    <property type="evidence" value="ECO:0007669"/>
    <property type="project" value="UniProtKB-KW"/>
</dbReference>
<accession>A0A0R1WJ14</accession>
<evidence type="ECO:0000313" key="5">
    <source>
        <dbReference type="EMBL" id="KRM17743.1"/>
    </source>
</evidence>
<dbReference type="STRING" id="1423755.FC40_GL001133"/>
<evidence type="ECO:0000256" key="3">
    <source>
        <dbReference type="ARBA" id="ARBA00023163"/>
    </source>
</evidence>
<dbReference type="PATRIC" id="fig|1423755.3.peg.1192"/>
<dbReference type="PANTHER" id="PTHR42756:SF1">
    <property type="entry name" value="TRANSCRIPTIONAL REPRESSOR OF EMRAB OPERON"/>
    <property type="match status" value="1"/>
</dbReference>
<protein>
    <recommendedName>
        <fullName evidence="4">HTH marR-type domain-containing protein</fullName>
    </recommendedName>
</protein>
<dbReference type="eggNOG" id="COG1846">
    <property type="taxonomic scope" value="Bacteria"/>
</dbReference>
<dbReference type="SMART" id="SM00347">
    <property type="entry name" value="HTH_MARR"/>
    <property type="match status" value="1"/>
</dbReference>
<dbReference type="Proteomes" id="UP000051054">
    <property type="component" value="Unassembled WGS sequence"/>
</dbReference>